<keyword evidence="3" id="KW-1185">Reference proteome</keyword>
<reference evidence="2 3" key="1">
    <citation type="journal article" date="2015" name="Genome Biol. Evol.">
        <title>The genome of winter moth (Operophtera brumata) provides a genomic perspective on sexual dimorphism and phenology.</title>
        <authorList>
            <person name="Derks M.F."/>
            <person name="Smit S."/>
            <person name="Salis L."/>
            <person name="Schijlen E."/>
            <person name="Bossers A."/>
            <person name="Mateman C."/>
            <person name="Pijl A.S."/>
            <person name="de Ridder D."/>
            <person name="Groenen M.A."/>
            <person name="Visser M.E."/>
            <person name="Megens H.J."/>
        </authorList>
    </citation>
    <scope>NUCLEOTIDE SEQUENCE [LARGE SCALE GENOMIC DNA]</scope>
    <source>
        <strain evidence="2">WM2013NL</strain>
        <tissue evidence="2">Head and thorax</tissue>
    </source>
</reference>
<dbReference type="STRING" id="104452.A0A0L7L490"/>
<organism evidence="2 3">
    <name type="scientific">Operophtera brumata</name>
    <name type="common">Winter moth</name>
    <name type="synonym">Phalaena brumata</name>
    <dbReference type="NCBI Taxonomy" id="104452"/>
    <lineage>
        <taxon>Eukaryota</taxon>
        <taxon>Metazoa</taxon>
        <taxon>Ecdysozoa</taxon>
        <taxon>Arthropoda</taxon>
        <taxon>Hexapoda</taxon>
        <taxon>Insecta</taxon>
        <taxon>Pterygota</taxon>
        <taxon>Neoptera</taxon>
        <taxon>Endopterygota</taxon>
        <taxon>Lepidoptera</taxon>
        <taxon>Glossata</taxon>
        <taxon>Ditrysia</taxon>
        <taxon>Geometroidea</taxon>
        <taxon>Geometridae</taxon>
        <taxon>Larentiinae</taxon>
        <taxon>Operophtera</taxon>
    </lineage>
</organism>
<gene>
    <name evidence="2" type="ORF">OBRU01_15658</name>
</gene>
<dbReference type="GO" id="GO:0045271">
    <property type="term" value="C:respiratory chain complex I"/>
    <property type="evidence" value="ECO:0007669"/>
    <property type="project" value="InterPro"/>
</dbReference>
<comment type="similarity">
    <text evidence="1">Belongs to the complex I NDUFA12 subunit family.</text>
</comment>
<evidence type="ECO:0000313" key="3">
    <source>
        <dbReference type="Proteomes" id="UP000037510"/>
    </source>
</evidence>
<dbReference type="Proteomes" id="UP000037510">
    <property type="component" value="Unassembled WGS sequence"/>
</dbReference>
<evidence type="ECO:0000313" key="2">
    <source>
        <dbReference type="EMBL" id="KOB70220.1"/>
    </source>
</evidence>
<sequence length="71" mass="8569">MPVTPEWYGWLHYKTDRLPNEDWAKYCLKCCGWCQCWLRPHQENVSGTEYAYYPYSTTRPNIRVWDGTCLS</sequence>
<dbReference type="EMBL" id="JTDY01003064">
    <property type="protein sequence ID" value="KOB70220.1"/>
    <property type="molecule type" value="Genomic_DNA"/>
</dbReference>
<name>A0A0L7L490_OPEBR</name>
<dbReference type="InterPro" id="IPR007763">
    <property type="entry name" value="NDUFA12"/>
</dbReference>
<accession>A0A0L7L490</accession>
<dbReference type="AlphaFoldDB" id="A0A0L7L490"/>
<dbReference type="Pfam" id="PF05071">
    <property type="entry name" value="NDUFA12"/>
    <property type="match status" value="1"/>
</dbReference>
<evidence type="ECO:0000256" key="1">
    <source>
        <dbReference type="ARBA" id="ARBA00007355"/>
    </source>
</evidence>
<protein>
    <submittedName>
        <fullName evidence="2">NADH dehydrogenase 1 alpha subcomplex 12</fullName>
    </submittedName>
</protein>
<proteinExistence type="inferred from homology"/>
<comment type="caution">
    <text evidence="2">The sequence shown here is derived from an EMBL/GenBank/DDBJ whole genome shotgun (WGS) entry which is preliminary data.</text>
</comment>